<dbReference type="Proteomes" id="UP000749293">
    <property type="component" value="Unassembled WGS sequence"/>
</dbReference>
<feature type="transmembrane region" description="Helical" evidence="6">
    <location>
        <begin position="593"/>
        <end position="611"/>
    </location>
</feature>
<feature type="transmembrane region" description="Helical" evidence="6">
    <location>
        <begin position="502"/>
        <end position="522"/>
    </location>
</feature>
<name>A0A9P4YPX9_9HYPO</name>
<feature type="transmembrane region" description="Helical" evidence="6">
    <location>
        <begin position="567"/>
        <end position="587"/>
    </location>
</feature>
<gene>
    <name evidence="7" type="ORF">GMORB2_3023</name>
</gene>
<dbReference type="PANTHER" id="PTHR11785:SF512">
    <property type="entry name" value="SOBREMESA, ISOFORM B"/>
    <property type="match status" value="1"/>
</dbReference>
<dbReference type="GO" id="GO:0015179">
    <property type="term" value="F:L-amino acid transmembrane transporter activity"/>
    <property type="evidence" value="ECO:0007669"/>
    <property type="project" value="TreeGrafter"/>
</dbReference>
<feature type="transmembrane region" description="Helical" evidence="6">
    <location>
        <begin position="534"/>
        <end position="555"/>
    </location>
</feature>
<feature type="transmembrane region" description="Helical" evidence="6">
    <location>
        <begin position="166"/>
        <end position="189"/>
    </location>
</feature>
<evidence type="ECO:0000256" key="3">
    <source>
        <dbReference type="ARBA" id="ARBA00022989"/>
    </source>
</evidence>
<feature type="transmembrane region" description="Helical" evidence="6">
    <location>
        <begin position="286"/>
        <end position="311"/>
    </location>
</feature>
<feature type="transmembrane region" description="Helical" evidence="6">
    <location>
        <begin position="135"/>
        <end position="154"/>
    </location>
</feature>
<feature type="transmembrane region" description="Helical" evidence="6">
    <location>
        <begin position="254"/>
        <end position="274"/>
    </location>
</feature>
<protein>
    <submittedName>
        <fullName evidence="7">Amino acid transporter</fullName>
    </submittedName>
</protein>
<evidence type="ECO:0000256" key="6">
    <source>
        <dbReference type="SAM" id="Phobius"/>
    </source>
</evidence>
<feature type="transmembrane region" description="Helical" evidence="6">
    <location>
        <begin position="210"/>
        <end position="234"/>
    </location>
</feature>
<dbReference type="OrthoDB" id="10062876at2759"/>
<keyword evidence="4 6" id="KW-0472">Membrane</keyword>
<keyword evidence="2 6" id="KW-0812">Transmembrane</keyword>
<dbReference type="AlphaFoldDB" id="A0A9P4YPX9"/>
<feature type="compositionally biased region" description="Low complexity" evidence="5">
    <location>
        <begin position="33"/>
        <end position="48"/>
    </location>
</feature>
<evidence type="ECO:0000256" key="2">
    <source>
        <dbReference type="ARBA" id="ARBA00022692"/>
    </source>
</evidence>
<evidence type="ECO:0000256" key="5">
    <source>
        <dbReference type="SAM" id="MobiDB-lite"/>
    </source>
</evidence>
<evidence type="ECO:0000313" key="7">
    <source>
        <dbReference type="EMBL" id="KAF4120585.1"/>
    </source>
</evidence>
<dbReference type="Pfam" id="PF13520">
    <property type="entry name" value="AA_permease_2"/>
    <property type="match status" value="1"/>
</dbReference>
<dbReference type="EMBL" id="JAANYQ010000016">
    <property type="protein sequence ID" value="KAF4120585.1"/>
    <property type="molecule type" value="Genomic_DNA"/>
</dbReference>
<proteinExistence type="predicted"/>
<dbReference type="PANTHER" id="PTHR11785">
    <property type="entry name" value="AMINO ACID TRANSPORTER"/>
    <property type="match status" value="1"/>
</dbReference>
<keyword evidence="3 6" id="KW-1133">Transmembrane helix</keyword>
<organism evidence="7 8">
    <name type="scientific">Geosmithia morbida</name>
    <dbReference type="NCBI Taxonomy" id="1094350"/>
    <lineage>
        <taxon>Eukaryota</taxon>
        <taxon>Fungi</taxon>
        <taxon>Dikarya</taxon>
        <taxon>Ascomycota</taxon>
        <taxon>Pezizomycotina</taxon>
        <taxon>Sordariomycetes</taxon>
        <taxon>Hypocreomycetidae</taxon>
        <taxon>Hypocreales</taxon>
        <taxon>Bionectriaceae</taxon>
        <taxon>Geosmithia</taxon>
    </lineage>
</organism>
<dbReference type="RefSeq" id="XP_035319237.1">
    <property type="nucleotide sequence ID" value="XM_035464999.1"/>
</dbReference>
<accession>A0A9P4YPX9</accession>
<dbReference type="GeneID" id="55969251"/>
<dbReference type="Gene3D" id="1.20.1740.10">
    <property type="entry name" value="Amino acid/polyamine transporter I"/>
    <property type="match status" value="1"/>
</dbReference>
<comment type="caution">
    <text evidence="7">The sequence shown here is derived from an EMBL/GenBank/DDBJ whole genome shotgun (WGS) entry which is preliminary data.</text>
</comment>
<dbReference type="InterPro" id="IPR002293">
    <property type="entry name" value="AA/rel_permease1"/>
</dbReference>
<feature type="transmembrane region" description="Helical" evidence="6">
    <location>
        <begin position="331"/>
        <end position="348"/>
    </location>
</feature>
<sequence>MTSPGGLHPSSGRDSLELASLASSSHLNDDGASEMSSRPSMGSSRRLSFANEDPLDDGNDAARTAGGGGGGGVSLRDRSQSVTSVFDFASNMFPLSSTTDAGGYAPLGASTTAASRPGRGLLGGGSLERNKTLTYVNGLSLVVGLVIGSGIFSSPSQVGSQVGSPGAALVVWVVAGLLVWTGASCYAELGGAIPLNGGSQVYLAKTFGELAGFLFTWVAILVLKPGSAAIISIIMGEYLVRAFIGADAETVNPWVNKGVALAGQALIAFINCLSTRAGTRVNDVLMLLKFVALLAITVIGIVVAATGLSYKGEPNDGWRTSGWFDDTSSDLSAWALALYAGLWAYDGWDNTNYVVGEFRNPTRDLPRVLNTAMPMVIVAYVLANVAYYLVLPLDKINSTNTVAVAFASQVFGPAGALVFALVVSASCFGALNSSTFTSSRLIYVAGKENYLPALFGRLGTGDSDGGGGGGGVDAGSTRRGRGTAAKTWMARRLRSWLGDDDAGLFYTPIYAIILNSVLTATYCVVGEFGTLVTFYGVAGYTFYFLTVLGVIILRVKEPHLDRPYRTWITTPIVFCCVSLFLLSKAVFAEPLQTVVVVLFILVGIPVYFWRIRGRDRPIKRNDHDDAPWWKFWRSS</sequence>
<feature type="transmembrane region" description="Helical" evidence="6">
    <location>
        <begin position="410"/>
        <end position="431"/>
    </location>
</feature>
<dbReference type="GO" id="GO:0016020">
    <property type="term" value="C:membrane"/>
    <property type="evidence" value="ECO:0007669"/>
    <property type="project" value="UniProtKB-SubCell"/>
</dbReference>
<comment type="subcellular location">
    <subcellularLocation>
        <location evidence="1">Membrane</location>
        <topology evidence="1">Multi-pass membrane protein</topology>
    </subcellularLocation>
</comment>
<evidence type="ECO:0000256" key="4">
    <source>
        <dbReference type="ARBA" id="ARBA00023136"/>
    </source>
</evidence>
<feature type="region of interest" description="Disordered" evidence="5">
    <location>
        <begin position="1"/>
        <end position="76"/>
    </location>
</feature>
<feature type="compositionally biased region" description="Low complexity" evidence="5">
    <location>
        <begin position="17"/>
        <end position="26"/>
    </location>
</feature>
<reference evidence="7" key="1">
    <citation type="submission" date="2020-03" db="EMBL/GenBank/DDBJ databases">
        <title>Site-based positive gene gene selection in Geosmithia morbida across the United States reveals a broad range of putative effectors and factors for local host and environmental adapation.</title>
        <authorList>
            <person name="Onufrak A."/>
            <person name="Murdoch R.W."/>
            <person name="Gazis R."/>
            <person name="Huff M."/>
            <person name="Staton M."/>
            <person name="Klingeman W."/>
            <person name="Hadziabdic D."/>
        </authorList>
    </citation>
    <scope>NUCLEOTIDE SEQUENCE</scope>
    <source>
        <strain evidence="7">1262</strain>
    </source>
</reference>
<dbReference type="InterPro" id="IPR050598">
    <property type="entry name" value="AminoAcid_Transporter"/>
</dbReference>
<feature type="transmembrane region" description="Helical" evidence="6">
    <location>
        <begin position="368"/>
        <end position="390"/>
    </location>
</feature>
<keyword evidence="8" id="KW-1185">Reference proteome</keyword>
<evidence type="ECO:0000313" key="8">
    <source>
        <dbReference type="Proteomes" id="UP000749293"/>
    </source>
</evidence>
<evidence type="ECO:0000256" key="1">
    <source>
        <dbReference type="ARBA" id="ARBA00004141"/>
    </source>
</evidence>